<keyword evidence="4 8" id="KW-0378">Hydrolase</keyword>
<evidence type="ECO:0000256" key="5">
    <source>
        <dbReference type="ARBA" id="ARBA00023124"/>
    </source>
</evidence>
<keyword evidence="3" id="KW-0227">DNA damage</keyword>
<dbReference type="InterPro" id="IPR036590">
    <property type="entry name" value="SRAP-like"/>
</dbReference>
<gene>
    <name evidence="9" type="ORF">PSQ40_05610</name>
</gene>
<evidence type="ECO:0000313" key="9">
    <source>
        <dbReference type="EMBL" id="MDD0838043.1"/>
    </source>
</evidence>
<keyword evidence="5" id="KW-0190">Covalent protein-DNA linkage</keyword>
<evidence type="ECO:0000256" key="7">
    <source>
        <dbReference type="ARBA" id="ARBA00023239"/>
    </source>
</evidence>
<evidence type="ECO:0000256" key="1">
    <source>
        <dbReference type="ARBA" id="ARBA00008136"/>
    </source>
</evidence>
<dbReference type="Gene3D" id="3.90.1680.10">
    <property type="entry name" value="SOS response associated peptidase-like"/>
    <property type="match status" value="1"/>
</dbReference>
<evidence type="ECO:0000313" key="10">
    <source>
        <dbReference type="Proteomes" id="UP001528673"/>
    </source>
</evidence>
<evidence type="ECO:0000256" key="2">
    <source>
        <dbReference type="ARBA" id="ARBA00022670"/>
    </source>
</evidence>
<dbReference type="PANTHER" id="PTHR13604">
    <property type="entry name" value="DC12-RELATED"/>
    <property type="match status" value="1"/>
</dbReference>
<dbReference type="RefSeq" id="WP_273949469.1">
    <property type="nucleotide sequence ID" value="NZ_JAQSIP010000002.1"/>
</dbReference>
<dbReference type="SUPFAM" id="SSF143081">
    <property type="entry name" value="BB1717-like"/>
    <property type="match status" value="1"/>
</dbReference>
<dbReference type="EMBL" id="JAQSIP010000002">
    <property type="protein sequence ID" value="MDD0838043.1"/>
    <property type="molecule type" value="Genomic_DNA"/>
</dbReference>
<comment type="caution">
    <text evidence="9">The sequence shown here is derived from an EMBL/GenBank/DDBJ whole genome shotgun (WGS) entry which is preliminary data.</text>
</comment>
<evidence type="ECO:0000256" key="6">
    <source>
        <dbReference type="ARBA" id="ARBA00023125"/>
    </source>
</evidence>
<keyword evidence="2 8" id="KW-0645">Protease</keyword>
<evidence type="ECO:0000256" key="3">
    <source>
        <dbReference type="ARBA" id="ARBA00022763"/>
    </source>
</evidence>
<accession>A0ABT5MZ49</accession>
<evidence type="ECO:0000256" key="4">
    <source>
        <dbReference type="ARBA" id="ARBA00022801"/>
    </source>
</evidence>
<name>A0ABT5MZ49_9BURK</name>
<proteinExistence type="inferred from homology"/>
<dbReference type="PANTHER" id="PTHR13604:SF0">
    <property type="entry name" value="ABASIC SITE PROCESSING PROTEIN HMCES"/>
    <property type="match status" value="1"/>
</dbReference>
<comment type="similarity">
    <text evidence="1 8">Belongs to the SOS response-associated peptidase family.</text>
</comment>
<sequence length="228" mass="25154">MCAHFEAVYNPERLRKTFGLSLPEGGRRDVWPAYPAAFIRYPRPLAAAPATGEGDAPEREALLGRFGLIPHWAKDASVARHTYNARSETVASKPSFRDAWRLGRRCIVPAEAIYEPDWRSGKAVPTRIVRADGEPWALAGLWTGWRDATGAVQRSFTLLTVNADQHPFMKQFHQPNEEKRMVVALRAADFRTWLQAPLAEAAALVRASPAQDWQADAGQDAEPGAGAG</sequence>
<organism evidence="9 10">
    <name type="scientific">Curvibacter cyanobacteriorum</name>
    <dbReference type="NCBI Taxonomy" id="3026422"/>
    <lineage>
        <taxon>Bacteria</taxon>
        <taxon>Pseudomonadati</taxon>
        <taxon>Pseudomonadota</taxon>
        <taxon>Betaproteobacteria</taxon>
        <taxon>Burkholderiales</taxon>
        <taxon>Comamonadaceae</taxon>
        <taxon>Curvibacter</taxon>
    </lineage>
</organism>
<dbReference type="InterPro" id="IPR003738">
    <property type="entry name" value="SRAP"/>
</dbReference>
<dbReference type="Pfam" id="PF02586">
    <property type="entry name" value="SRAP"/>
    <property type="match status" value="1"/>
</dbReference>
<reference evidence="9 10" key="1">
    <citation type="submission" date="2023-02" db="EMBL/GenBank/DDBJ databases">
        <title>Bacterial whole genomic sequence of Curvibacter sp. HBC61.</title>
        <authorList>
            <person name="Le V."/>
            <person name="Ko S.-R."/>
            <person name="Ahn C.-Y."/>
            <person name="Oh H.-M."/>
        </authorList>
    </citation>
    <scope>NUCLEOTIDE SEQUENCE [LARGE SCALE GENOMIC DNA]</scope>
    <source>
        <strain evidence="9 10">HBC61</strain>
    </source>
</reference>
<protein>
    <recommendedName>
        <fullName evidence="8">Abasic site processing protein</fullName>
        <ecNumber evidence="8">3.4.-.-</ecNumber>
    </recommendedName>
</protein>
<keyword evidence="10" id="KW-1185">Reference proteome</keyword>
<dbReference type="EC" id="3.4.-.-" evidence="8"/>
<keyword evidence="6" id="KW-0238">DNA-binding</keyword>
<keyword evidence="7" id="KW-0456">Lyase</keyword>
<evidence type="ECO:0000256" key="8">
    <source>
        <dbReference type="RuleBase" id="RU364100"/>
    </source>
</evidence>
<dbReference type="Proteomes" id="UP001528673">
    <property type="component" value="Unassembled WGS sequence"/>
</dbReference>